<evidence type="ECO:0000256" key="1">
    <source>
        <dbReference type="SAM" id="Phobius"/>
    </source>
</evidence>
<keyword evidence="1" id="KW-0812">Transmembrane</keyword>
<evidence type="ECO:0000313" key="3">
    <source>
        <dbReference type="Proteomes" id="UP000035301"/>
    </source>
</evidence>
<dbReference type="PATRIC" id="fig|1550566.3.peg.1730"/>
<reference evidence="2 3" key="1">
    <citation type="journal article" date="2015" name="Int. J. Syst. Evol. Microbiol.">
        <title>Methanoculleus sediminis sp. nov., a methanogen from sediments near a submarine mud volcano.</title>
        <authorList>
            <person name="Chen S.C."/>
            <person name="Chen M.F."/>
            <person name="Lai M.C."/>
            <person name="Weng C.Y."/>
            <person name="Wu S.Y."/>
            <person name="Lin S."/>
            <person name="Yang T.F."/>
            <person name="Chen P.C."/>
        </authorList>
    </citation>
    <scope>NUCLEOTIDE SEQUENCE [LARGE SCALE GENOMIC DNA]</scope>
    <source>
        <strain evidence="2 3">S3Fa</strain>
    </source>
</reference>
<dbReference type="EMBL" id="JXOJ01000003">
    <property type="protein sequence ID" value="KLK87925.1"/>
    <property type="molecule type" value="Genomic_DNA"/>
</dbReference>
<evidence type="ECO:0000313" key="2">
    <source>
        <dbReference type="EMBL" id="KLK87925.1"/>
    </source>
</evidence>
<dbReference type="AlphaFoldDB" id="A0A0H1QYD3"/>
<keyword evidence="1" id="KW-0472">Membrane</keyword>
<organism evidence="2 3">
    <name type="scientific">Methanoculleus sediminis</name>
    <dbReference type="NCBI Taxonomy" id="1550566"/>
    <lineage>
        <taxon>Archaea</taxon>
        <taxon>Methanobacteriati</taxon>
        <taxon>Methanobacteriota</taxon>
        <taxon>Stenosarchaea group</taxon>
        <taxon>Methanomicrobia</taxon>
        <taxon>Methanomicrobiales</taxon>
        <taxon>Methanomicrobiaceae</taxon>
        <taxon>Methanoculleus</taxon>
    </lineage>
</organism>
<keyword evidence="3" id="KW-1185">Reference proteome</keyword>
<sequence length="109" mass="11004">MITMHESRGAKMASMRVAGKSLRKTEILGLFIFILMAVVMLAVGAALFCDWLAEPGSAPAGTPADIGPIPGGFAVAGAIPVIPLVIGVEVVGALTLVILYTLSGAGRGA</sequence>
<keyword evidence="1" id="KW-1133">Transmembrane helix</keyword>
<protein>
    <recommendedName>
        <fullName evidence="4">Sodium:proton antiporter</fullName>
    </recommendedName>
</protein>
<feature type="transmembrane region" description="Helical" evidence="1">
    <location>
        <begin position="73"/>
        <end position="102"/>
    </location>
</feature>
<evidence type="ECO:0008006" key="4">
    <source>
        <dbReference type="Google" id="ProtNLM"/>
    </source>
</evidence>
<feature type="transmembrane region" description="Helical" evidence="1">
    <location>
        <begin position="27"/>
        <end position="53"/>
    </location>
</feature>
<comment type="caution">
    <text evidence="2">The sequence shown here is derived from an EMBL/GenBank/DDBJ whole genome shotgun (WGS) entry which is preliminary data.</text>
</comment>
<dbReference type="STRING" id="1550566.SZ63_07930"/>
<gene>
    <name evidence="2" type="ORF">SZ63_07930</name>
</gene>
<proteinExistence type="predicted"/>
<dbReference type="Proteomes" id="UP000035301">
    <property type="component" value="Unassembled WGS sequence"/>
</dbReference>
<name>A0A0H1QYD3_9EURY</name>
<accession>A0A0H1QYD3</accession>